<feature type="compositionally biased region" description="Basic and acidic residues" evidence="1">
    <location>
        <begin position="113"/>
        <end position="128"/>
    </location>
</feature>
<evidence type="ECO:0000313" key="2">
    <source>
        <dbReference type="EMBL" id="KAF7352290.1"/>
    </source>
</evidence>
<sequence length="166" mass="17723">MTLLPAFFARSRLLSMPTSASDDSETHPHSFIATSCAGTRRCQSAWGLGENGDSFAGLVSSYPRKSNISQSRASPPVLDPSENRVKLNSSNTSLQMSGTPPWFFAKDIRDKRGAHAKKEGAGGEEKGAGAEAQSERVISPAELHTSAGRIVADYNGWQTRLVAITA</sequence>
<dbReference type="AlphaFoldDB" id="A0A8H6Y1F1"/>
<keyword evidence="3" id="KW-1185">Reference proteome</keyword>
<evidence type="ECO:0000313" key="3">
    <source>
        <dbReference type="Proteomes" id="UP000620124"/>
    </source>
</evidence>
<reference evidence="2" key="1">
    <citation type="submission" date="2020-05" db="EMBL/GenBank/DDBJ databases">
        <title>Mycena genomes resolve the evolution of fungal bioluminescence.</title>
        <authorList>
            <person name="Tsai I.J."/>
        </authorList>
    </citation>
    <scope>NUCLEOTIDE SEQUENCE</scope>
    <source>
        <strain evidence="2">CCC161011</strain>
    </source>
</reference>
<comment type="caution">
    <text evidence="2">The sequence shown here is derived from an EMBL/GenBank/DDBJ whole genome shotgun (WGS) entry which is preliminary data.</text>
</comment>
<name>A0A8H6Y1F1_9AGAR</name>
<accession>A0A8H6Y1F1</accession>
<evidence type="ECO:0000256" key="1">
    <source>
        <dbReference type="SAM" id="MobiDB-lite"/>
    </source>
</evidence>
<organism evidence="2 3">
    <name type="scientific">Mycena venus</name>
    <dbReference type="NCBI Taxonomy" id="2733690"/>
    <lineage>
        <taxon>Eukaryota</taxon>
        <taxon>Fungi</taxon>
        <taxon>Dikarya</taxon>
        <taxon>Basidiomycota</taxon>
        <taxon>Agaricomycotina</taxon>
        <taxon>Agaricomycetes</taxon>
        <taxon>Agaricomycetidae</taxon>
        <taxon>Agaricales</taxon>
        <taxon>Marasmiineae</taxon>
        <taxon>Mycenaceae</taxon>
        <taxon>Mycena</taxon>
    </lineage>
</organism>
<dbReference type="EMBL" id="JACAZI010000009">
    <property type="protein sequence ID" value="KAF7352290.1"/>
    <property type="molecule type" value="Genomic_DNA"/>
</dbReference>
<proteinExistence type="predicted"/>
<gene>
    <name evidence="2" type="ORF">MVEN_01192700</name>
</gene>
<feature type="region of interest" description="Disordered" evidence="1">
    <location>
        <begin position="65"/>
        <end position="100"/>
    </location>
</feature>
<protein>
    <submittedName>
        <fullName evidence="2">Uncharacterized protein</fullName>
    </submittedName>
</protein>
<dbReference type="Proteomes" id="UP000620124">
    <property type="component" value="Unassembled WGS sequence"/>
</dbReference>
<feature type="region of interest" description="Disordered" evidence="1">
    <location>
        <begin position="113"/>
        <end position="136"/>
    </location>
</feature>
<feature type="compositionally biased region" description="Polar residues" evidence="1">
    <location>
        <begin position="86"/>
        <end position="98"/>
    </location>
</feature>